<dbReference type="Proteomes" id="UP000027238">
    <property type="component" value="Unassembled WGS sequence"/>
</dbReference>
<dbReference type="HOGENOM" id="CLU_1602610_0_0_1"/>
<evidence type="ECO:0000313" key="2">
    <source>
        <dbReference type="Proteomes" id="UP000027238"/>
    </source>
</evidence>
<gene>
    <name evidence="1" type="ORF">CSUB01_02129</name>
</gene>
<comment type="caution">
    <text evidence="1">The sequence shown here is derived from an EMBL/GenBank/DDBJ whole genome shotgun (WGS) entry which is preliminary data.</text>
</comment>
<dbReference type="EMBL" id="JMSE01001258">
    <property type="protein sequence ID" value="KDN63181.1"/>
    <property type="molecule type" value="Genomic_DNA"/>
</dbReference>
<accession>A0A066XBU0</accession>
<evidence type="ECO:0000313" key="1">
    <source>
        <dbReference type="EMBL" id="KDN63181.1"/>
    </source>
</evidence>
<dbReference type="AlphaFoldDB" id="A0A066XBU0"/>
<protein>
    <submittedName>
        <fullName evidence="1">Uncharacterized protein</fullName>
    </submittedName>
</protein>
<sequence>MSVSLPHPNTSRANQPHSKPGVSLPIDIFFCIVDEAIANAEDDARVNRGIWAIDSFCTANGLKISPLIRGVEIVALSDLQRLLDMTPRQVQVMLSFPNLRVLTSRARPDLPAPPDPGQIVPIKAGLFTALITWLGNGQWYPGRTLRALAAALGQRGSDHGQSQTPT</sequence>
<name>A0A066XBU0_COLSU</name>
<dbReference type="OrthoDB" id="4842248at2759"/>
<reference evidence="2" key="1">
    <citation type="journal article" date="2014" name="Genome Announc.">
        <title>Draft genome sequence of Colletotrichum sublineola, a destructive pathogen of cultivated sorghum.</title>
        <authorList>
            <person name="Baroncelli R."/>
            <person name="Sanz-Martin J.M."/>
            <person name="Rech G.E."/>
            <person name="Sukno S.A."/>
            <person name="Thon M.R."/>
        </authorList>
    </citation>
    <scope>NUCLEOTIDE SEQUENCE [LARGE SCALE GENOMIC DNA]</scope>
    <source>
        <strain evidence="2">TX430BB</strain>
    </source>
</reference>
<proteinExistence type="predicted"/>
<keyword evidence="2" id="KW-1185">Reference proteome</keyword>
<organism evidence="1 2">
    <name type="scientific">Colletotrichum sublineola</name>
    <name type="common">Sorghum anthracnose fungus</name>
    <dbReference type="NCBI Taxonomy" id="1173701"/>
    <lineage>
        <taxon>Eukaryota</taxon>
        <taxon>Fungi</taxon>
        <taxon>Dikarya</taxon>
        <taxon>Ascomycota</taxon>
        <taxon>Pezizomycotina</taxon>
        <taxon>Sordariomycetes</taxon>
        <taxon>Hypocreomycetidae</taxon>
        <taxon>Glomerellales</taxon>
        <taxon>Glomerellaceae</taxon>
        <taxon>Colletotrichum</taxon>
        <taxon>Colletotrichum graminicola species complex</taxon>
    </lineage>
</organism>